<keyword evidence="12" id="KW-1185">Reference proteome</keyword>
<protein>
    <recommendedName>
        <fullName evidence="8">Putative beta-barrel assembly-enhancing protease</fullName>
        <ecNumber evidence="8">3.4.-.-</ecNumber>
    </recommendedName>
</protein>
<dbReference type="Gene3D" id="3.30.2010.10">
    <property type="entry name" value="Metalloproteases ('zincins'), catalytic domain"/>
    <property type="match status" value="1"/>
</dbReference>
<keyword evidence="7 8" id="KW-0482">Metalloprotease</keyword>
<keyword evidence="3 8" id="KW-0732">Signal</keyword>
<comment type="similarity">
    <text evidence="8">Belongs to the peptidase M48 family. BepA subfamily.</text>
</comment>
<evidence type="ECO:0000256" key="9">
    <source>
        <dbReference type="SAM" id="MobiDB-lite"/>
    </source>
</evidence>
<dbReference type="Proteomes" id="UP000236220">
    <property type="component" value="Unassembled WGS sequence"/>
</dbReference>
<dbReference type="SUPFAM" id="SSF48452">
    <property type="entry name" value="TPR-like"/>
    <property type="match status" value="1"/>
</dbReference>
<dbReference type="GO" id="GO:0004222">
    <property type="term" value="F:metalloendopeptidase activity"/>
    <property type="evidence" value="ECO:0007669"/>
    <property type="project" value="InterPro"/>
</dbReference>
<evidence type="ECO:0000256" key="6">
    <source>
        <dbReference type="ARBA" id="ARBA00022833"/>
    </source>
</evidence>
<feature type="compositionally biased region" description="Basic and acidic residues" evidence="9">
    <location>
        <begin position="527"/>
        <end position="541"/>
    </location>
</feature>
<dbReference type="EMBL" id="NPZB01000002">
    <property type="protein sequence ID" value="PNS08300.1"/>
    <property type="molecule type" value="Genomic_DNA"/>
</dbReference>
<evidence type="ECO:0000259" key="10">
    <source>
        <dbReference type="Pfam" id="PF01435"/>
    </source>
</evidence>
<keyword evidence="1 8" id="KW-0645">Protease</keyword>
<feature type="active site" evidence="8">
    <location>
        <position position="142"/>
    </location>
</feature>
<evidence type="ECO:0000256" key="2">
    <source>
        <dbReference type="ARBA" id="ARBA00022723"/>
    </source>
</evidence>
<accession>A0A2K1PZT9</accession>
<evidence type="ECO:0000256" key="3">
    <source>
        <dbReference type="ARBA" id="ARBA00022729"/>
    </source>
</evidence>
<dbReference type="InterPro" id="IPR011990">
    <property type="entry name" value="TPR-like_helical_dom_sf"/>
</dbReference>
<evidence type="ECO:0000313" key="11">
    <source>
        <dbReference type="EMBL" id="PNS08300.1"/>
    </source>
</evidence>
<comment type="function">
    <text evidence="8">Functions as both a chaperone and a metalloprotease. Maintains the integrity of the outer membrane by promoting either the assembly or the elimination of outer membrane proteins, depending on their folding state.</text>
</comment>
<feature type="binding site" evidence="8">
    <location>
        <position position="213"/>
    </location>
    <ligand>
        <name>Zn(2+)</name>
        <dbReference type="ChEBI" id="CHEBI:29105"/>
        <note>catalytic</note>
    </ligand>
</feature>
<dbReference type="PANTHER" id="PTHR22726">
    <property type="entry name" value="METALLOENDOPEPTIDASE OMA1"/>
    <property type="match status" value="1"/>
</dbReference>
<evidence type="ECO:0000256" key="7">
    <source>
        <dbReference type="ARBA" id="ARBA00023049"/>
    </source>
</evidence>
<dbReference type="GO" id="GO:0051603">
    <property type="term" value="P:proteolysis involved in protein catabolic process"/>
    <property type="evidence" value="ECO:0007669"/>
    <property type="project" value="TreeGrafter"/>
</dbReference>
<proteinExistence type="inferred from homology"/>
<feature type="binding site" evidence="8">
    <location>
        <position position="145"/>
    </location>
    <ligand>
        <name>Zn(2+)</name>
        <dbReference type="ChEBI" id="CHEBI:29105"/>
        <note>catalytic</note>
    </ligand>
</feature>
<dbReference type="InterPro" id="IPR030873">
    <property type="entry name" value="Protease_BepA"/>
</dbReference>
<keyword evidence="4 8" id="KW-0574">Periplasm</keyword>
<evidence type="ECO:0000313" key="12">
    <source>
        <dbReference type="Proteomes" id="UP000236220"/>
    </source>
</evidence>
<reference evidence="11 12" key="1">
    <citation type="submission" date="2017-08" db="EMBL/GenBank/DDBJ databases">
        <title>Lysobacter sylvestris genome.</title>
        <authorList>
            <person name="Zhang D.-C."/>
            <person name="Albuquerque L."/>
            <person name="Franca L."/>
            <person name="Froufe H.J.C."/>
            <person name="Barroso C."/>
            <person name="Egas C."/>
            <person name="Da Costa M."/>
            <person name="Margesin R."/>
        </authorList>
    </citation>
    <scope>NUCLEOTIDE SEQUENCE [LARGE SCALE GENOMIC DNA]</scope>
    <source>
        <strain evidence="11 12">AM20-91</strain>
    </source>
</reference>
<dbReference type="Gene3D" id="1.25.40.10">
    <property type="entry name" value="Tetratricopeptide repeat domain"/>
    <property type="match status" value="1"/>
</dbReference>
<dbReference type="EC" id="3.4.-.-" evidence="8"/>
<organism evidence="11 12">
    <name type="scientific">Solilutibacter silvestris</name>
    <dbReference type="NCBI Taxonomy" id="1645665"/>
    <lineage>
        <taxon>Bacteria</taxon>
        <taxon>Pseudomonadati</taxon>
        <taxon>Pseudomonadota</taxon>
        <taxon>Gammaproteobacteria</taxon>
        <taxon>Lysobacterales</taxon>
        <taxon>Lysobacteraceae</taxon>
        <taxon>Solilutibacter</taxon>
    </lineage>
</organism>
<evidence type="ECO:0000256" key="1">
    <source>
        <dbReference type="ARBA" id="ARBA00022670"/>
    </source>
</evidence>
<comment type="cofactor">
    <cofactor evidence="8">
        <name>Zn(2+)</name>
        <dbReference type="ChEBI" id="CHEBI:29105"/>
    </cofactor>
    <text evidence="8">Binds 1 zinc ion per subunit.</text>
</comment>
<evidence type="ECO:0000256" key="8">
    <source>
        <dbReference type="HAMAP-Rule" id="MF_00997"/>
    </source>
</evidence>
<dbReference type="InterPro" id="IPR001915">
    <property type="entry name" value="Peptidase_M48"/>
</dbReference>
<dbReference type="GO" id="GO:0042597">
    <property type="term" value="C:periplasmic space"/>
    <property type="evidence" value="ECO:0007669"/>
    <property type="project" value="UniProtKB-SubCell"/>
</dbReference>
<name>A0A2K1PZT9_9GAMM</name>
<feature type="region of interest" description="Disordered" evidence="9">
    <location>
        <begin position="527"/>
        <end position="549"/>
    </location>
</feature>
<evidence type="ECO:0000256" key="4">
    <source>
        <dbReference type="ARBA" id="ARBA00022764"/>
    </source>
</evidence>
<sequence>MIMQSHRRISRVRRHLPTAIAIGLTLAVGATRAQQGHLPDMGSSAARIITPAEQREYGAMTLAQLRRFDYTLDDPLLGDWLQGVGNRLVASSDANSMPFTFFLLREREINAFATLGGYVAVNSGLVLTAEREDEVAAVLAHEVSHVSQSHVLRAVERAQRDQLPILLAMLGAIVVAQKAGGGGNSASNATMAAVAGAQGLLVQRQLDYSRSNESEADRVGIRLLARAGYDPNAMAGFFERMETAMRANRGGDREQTPDYLLTHPVTGTRIAEAKARAAQMSSAPVVTNIASRDNPLLPPGMRVQVSQRAASGIFDFAKERMRALTAATPALAVQEYERMATRHPLNDAQRYGQAVARLAAGQYAPAGTILGQLLQKHPDNWWLAVGMAEADNGLGHRAEADSRLNALIQRMPGNRAIAIAYAQILNQRGGRAAGQHAVEVLRPLTADGGDDPVFQSAYGRAAEQAGDTIRAGEAYAQAAYLNGNPQRALLQLHTLKRRPDLDYYARTRIDARITAITPEVLEMRKQGIRDMDTGPNDDKNLRQTLDSLR</sequence>
<dbReference type="Pfam" id="PF01435">
    <property type="entry name" value="Peptidase_M48"/>
    <property type="match status" value="1"/>
</dbReference>
<comment type="caution">
    <text evidence="11">The sequence shown here is derived from an EMBL/GenBank/DDBJ whole genome shotgun (WGS) entry which is preliminary data.</text>
</comment>
<keyword evidence="6 8" id="KW-0862">Zinc</keyword>
<feature type="active site" description="Proton donor" evidence="8">
    <location>
        <position position="217"/>
    </location>
</feature>
<dbReference type="GO" id="GO:0008270">
    <property type="term" value="F:zinc ion binding"/>
    <property type="evidence" value="ECO:0007669"/>
    <property type="project" value="UniProtKB-UniRule"/>
</dbReference>
<comment type="subcellular location">
    <subcellularLocation>
        <location evidence="8">Periplasm</location>
    </subcellularLocation>
</comment>
<dbReference type="PANTHER" id="PTHR22726:SF1">
    <property type="entry name" value="METALLOENDOPEPTIDASE OMA1, MITOCHONDRIAL"/>
    <property type="match status" value="1"/>
</dbReference>
<feature type="binding site" evidence="8">
    <location>
        <position position="141"/>
    </location>
    <ligand>
        <name>Zn(2+)</name>
        <dbReference type="ChEBI" id="CHEBI:29105"/>
        <note>catalytic</note>
    </ligand>
</feature>
<dbReference type="HAMAP" id="MF_00997">
    <property type="entry name" value="Protease_BepA"/>
    <property type="match status" value="1"/>
</dbReference>
<dbReference type="InterPro" id="IPR051156">
    <property type="entry name" value="Mito/Outer_Membr_Metalloprot"/>
</dbReference>
<dbReference type="Pfam" id="PF14559">
    <property type="entry name" value="TPR_19"/>
    <property type="match status" value="1"/>
</dbReference>
<feature type="domain" description="Peptidase M48" evidence="10">
    <location>
        <begin position="79"/>
        <end position="276"/>
    </location>
</feature>
<keyword evidence="2 8" id="KW-0479">Metal-binding</keyword>
<dbReference type="AlphaFoldDB" id="A0A2K1PZT9"/>
<gene>
    <name evidence="11" type="ORF">Lysil_2476</name>
</gene>
<dbReference type="GO" id="GO:0016020">
    <property type="term" value="C:membrane"/>
    <property type="evidence" value="ECO:0007669"/>
    <property type="project" value="InterPro"/>
</dbReference>
<evidence type="ECO:0000256" key="5">
    <source>
        <dbReference type="ARBA" id="ARBA00022801"/>
    </source>
</evidence>
<keyword evidence="5 8" id="KW-0378">Hydrolase</keyword>